<dbReference type="RefSeq" id="WP_238354624.1">
    <property type="nucleotide sequence ID" value="NZ_JAEUGD010000067.1"/>
</dbReference>
<dbReference type="EMBL" id="JAEUGD010000067">
    <property type="protein sequence ID" value="MBL6449590.1"/>
    <property type="molecule type" value="Genomic_DNA"/>
</dbReference>
<evidence type="ECO:0000256" key="1">
    <source>
        <dbReference type="SAM" id="MobiDB-lite"/>
    </source>
</evidence>
<accession>A0A937G0J4</accession>
<comment type="caution">
    <text evidence="3">The sequence shown here is derived from an EMBL/GenBank/DDBJ whole genome shotgun (WGS) entry which is preliminary data.</text>
</comment>
<dbReference type="Proteomes" id="UP000614216">
    <property type="component" value="Unassembled WGS sequence"/>
</dbReference>
<reference evidence="3" key="1">
    <citation type="submission" date="2021-01" db="EMBL/GenBank/DDBJ databases">
        <title>Fulvivirga kasyanovii gen. nov., sp nov., a novel member of the phylum Bacteroidetes isolated from seawater in a mussel farm.</title>
        <authorList>
            <person name="Zhao L.-H."/>
            <person name="Wang Z.-J."/>
        </authorList>
    </citation>
    <scope>NUCLEOTIDE SEQUENCE</scope>
    <source>
        <strain evidence="3">29W222</strain>
    </source>
</reference>
<gene>
    <name evidence="3" type="ORF">JMN32_24985</name>
</gene>
<organism evidence="3 4">
    <name type="scientific">Fulvivirga marina</name>
    <dbReference type="NCBI Taxonomy" id="2494733"/>
    <lineage>
        <taxon>Bacteria</taxon>
        <taxon>Pseudomonadati</taxon>
        <taxon>Bacteroidota</taxon>
        <taxon>Cytophagia</taxon>
        <taxon>Cytophagales</taxon>
        <taxon>Fulvivirgaceae</taxon>
        <taxon>Fulvivirga</taxon>
    </lineage>
</organism>
<protein>
    <recommendedName>
        <fullName evidence="2">Fibronectin type-III domain-containing protein</fullName>
    </recommendedName>
</protein>
<name>A0A937G0J4_9BACT</name>
<dbReference type="InterPro" id="IPR013783">
    <property type="entry name" value="Ig-like_fold"/>
</dbReference>
<dbReference type="PROSITE" id="PS50853">
    <property type="entry name" value="FN3"/>
    <property type="match status" value="1"/>
</dbReference>
<feature type="region of interest" description="Disordered" evidence="1">
    <location>
        <begin position="500"/>
        <end position="526"/>
    </location>
</feature>
<dbReference type="InterPro" id="IPR036116">
    <property type="entry name" value="FN3_sf"/>
</dbReference>
<dbReference type="InterPro" id="IPR003961">
    <property type="entry name" value="FN3_dom"/>
</dbReference>
<dbReference type="Gene3D" id="2.60.40.10">
    <property type="entry name" value="Immunoglobulins"/>
    <property type="match status" value="1"/>
</dbReference>
<keyword evidence="4" id="KW-1185">Reference proteome</keyword>
<proteinExistence type="predicted"/>
<evidence type="ECO:0000313" key="3">
    <source>
        <dbReference type="EMBL" id="MBL6449590.1"/>
    </source>
</evidence>
<sequence length="1301" mass="149000">MKNQYQYNYSSILAMLMALYLFMGVAHSTFSQVYPINATTQIAPPYSVFISDYVAPGSEQLKLNLFLRDLTEPVYDVRLRLVIEGQGVRIETSPTYNPPPITIEGGLSTWLDATDLAPLFESRNLIFSGYSKSEFERYGRLPEGFYQFCFTVYDYRHPEIQLSQQSCQNLWLVRPDPPMLNQPACAAELELNEMQQSVIFQWTPMAISPNSSFTTDYIFRLYEIRSEGRNPADIVLSTNPIYELQTAEMSLLYGVAEPPLVPGMEYVWQVQAIDLGGRDRFKNNGYSKICTFRVAENEEPLPEPDEFKAWGLNESMGMASWIPSLEPDGYTVEYRLADNPQAEWFVEELQLPPDAQLADSMYVVLQDLMAQTAYEVRIGSKRGAFVSSWTETKRFTTLPPREFACGDPQEVQQPLNTTPLISAIRGEVFTVGDFNMRLTKVTGGDGVFSGYGSVETPFLGVNLAVKFDNIRVNELYQVVDGEVIALSDGIDGLIEAWEDDEGIDSDDDDENTSDESSDTNDDFDGVDIDYDGEISDVTVGDDGVIVVTDESGMEHTYEQPVDLETGEKEDVRFTDGSGDTWIVDGEGNVLQGNGNVTDDETIDTEKELIKEALEYFKQEITIYLENSEKGPLDEVLLRRIQSLPDCLPKDEEKLQAILGKIDDLINEPDNLLALIKEDDINGPQVELMVDQLKGKRPPYSSELSEEQWNQLIQMLCPYLVEEEELPELVSIVPITDEEFTAGIDDDKLEISYSIKTTDKYPLKYAKLEIYKNDGTLAYLNDQDIKISENALFYWDGKMNQGDSKDKYIRYDESPFEVRVIASSNQEFKNEFLAKSKGSTNKYVDEWRDNQEMHKHVASHPKWTKFEYYIEMRDQIVIKISGDDETFLKDYNNSPLDYYSKNIKTISFLGQNIDVHNNYYNVLKGIENSMGGPSSAYYNNKKYGIGGFSIRFQNSEPVISNHAFGMALDVDFKYNPQLYNRALFMIGLLSNITLVKTVSSVDEMKKANSLIMDMKISRSDIKNIESGYKVIEEHRDRYQGIDLQLIGAMSEESKGLYKEFIEIYNRTKFLSNERHFFANPERYTEKEIKALKEEFYQKIPEKLNMLLNKINSFDKDKISIYRKIIKEGYGPAMLLDVHIRPDYQSLISDLDNSEKLNSINVVIDNLLRVTRSEDIPADFTAQVGEVNLTFSNSSSLNKVLNHINKVNNDYQKAFGQINSYSEIIKWFDKGTVFSFYSIASLNIFDFYIQLSEIGFFRLDKAFVNEFIKPEYLGKIRWGGFYKTKSKDWMHFEYIDKQRFIVD</sequence>
<dbReference type="CDD" id="cd00063">
    <property type="entry name" value="FN3"/>
    <property type="match status" value="1"/>
</dbReference>
<feature type="domain" description="Fibronectin type-III" evidence="2">
    <location>
        <begin position="303"/>
        <end position="400"/>
    </location>
</feature>
<dbReference type="SUPFAM" id="SSF49265">
    <property type="entry name" value="Fibronectin type III"/>
    <property type="match status" value="1"/>
</dbReference>
<evidence type="ECO:0000259" key="2">
    <source>
        <dbReference type="PROSITE" id="PS50853"/>
    </source>
</evidence>
<evidence type="ECO:0000313" key="4">
    <source>
        <dbReference type="Proteomes" id="UP000614216"/>
    </source>
</evidence>